<dbReference type="Proteomes" id="UP001139971">
    <property type="component" value="Unassembled WGS sequence"/>
</dbReference>
<keyword evidence="4" id="KW-1185">Reference proteome</keyword>
<evidence type="ECO:0000313" key="4">
    <source>
        <dbReference type="Proteomes" id="UP001139971"/>
    </source>
</evidence>
<feature type="signal peptide" evidence="2">
    <location>
        <begin position="1"/>
        <end position="22"/>
    </location>
</feature>
<name>A0A9X4BHL7_9GAMM</name>
<evidence type="ECO:0000256" key="1">
    <source>
        <dbReference type="SAM" id="MobiDB-lite"/>
    </source>
</evidence>
<dbReference type="RefSeq" id="WP_263541946.1">
    <property type="nucleotide sequence ID" value="NZ_JAOVZO020000018.1"/>
</dbReference>
<feature type="compositionally biased region" description="Low complexity" evidence="1">
    <location>
        <begin position="410"/>
        <end position="436"/>
    </location>
</feature>
<keyword evidence="2" id="KW-0732">Signal</keyword>
<dbReference type="EMBL" id="JAOVZO020000018">
    <property type="protein sequence ID" value="MDC8014310.1"/>
    <property type="molecule type" value="Genomic_DNA"/>
</dbReference>
<comment type="caution">
    <text evidence="3">The sequence shown here is derived from an EMBL/GenBank/DDBJ whole genome shotgun (WGS) entry which is preliminary data.</text>
</comment>
<evidence type="ECO:0008006" key="5">
    <source>
        <dbReference type="Google" id="ProtNLM"/>
    </source>
</evidence>
<protein>
    <recommendedName>
        <fullName evidence="5">Tfp pilus assembly protein PilP</fullName>
    </recommendedName>
</protein>
<evidence type="ECO:0000256" key="2">
    <source>
        <dbReference type="SAM" id="SignalP"/>
    </source>
</evidence>
<evidence type="ECO:0000313" key="3">
    <source>
        <dbReference type="EMBL" id="MDC8014310.1"/>
    </source>
</evidence>
<dbReference type="AlphaFoldDB" id="A0A9X4BHL7"/>
<organism evidence="3 4">
    <name type="scientific">Tahibacter soli</name>
    <dbReference type="NCBI Taxonomy" id="2983605"/>
    <lineage>
        <taxon>Bacteria</taxon>
        <taxon>Pseudomonadati</taxon>
        <taxon>Pseudomonadota</taxon>
        <taxon>Gammaproteobacteria</taxon>
        <taxon>Lysobacterales</taxon>
        <taxon>Rhodanobacteraceae</taxon>
        <taxon>Tahibacter</taxon>
    </lineage>
</organism>
<feature type="region of interest" description="Disordered" evidence="1">
    <location>
        <begin position="389"/>
        <end position="473"/>
    </location>
</feature>
<proteinExistence type="predicted"/>
<accession>A0A9X4BHL7</accession>
<reference evidence="3" key="1">
    <citation type="submission" date="2023-02" db="EMBL/GenBank/DDBJ databases">
        <title>Tahibacter soli sp. nov. isolated from soil.</title>
        <authorList>
            <person name="Baek J.H."/>
            <person name="Lee J.K."/>
            <person name="Choi D.G."/>
            <person name="Jeon C.O."/>
        </authorList>
    </citation>
    <scope>NUCLEOTIDE SEQUENCE</scope>
    <source>
        <strain evidence="3">BL</strain>
    </source>
</reference>
<sequence length="564" mass="59075">MWKLVRNLLLAGVLFAAGGKLALWAAAQQQAAELVQRVAPWGTLTFASASADFDGLLTLSGVRFAPKPALALGQIEAREVELRARGAFALLLRAVTRDTDVPDKLGVRLIGAKLPAFELFGTAGSTAWLGRVSMVPFETLGCGVVTRLSTTDYQAMGLAPALPDIDLDYRYDAAARTLSFGVGASNPGFAAVKAHADVNGFSPAALTQAGARDALRAAQLTIDYRDLGYLARRNRFCAQQLGLTPEAFVDQHVAALQEFLKARRIVPSEAVVALYRQLLAGSGSLQLLSLPNASVAPSQYASLDPEEVLRWLNLTARHNNSPPVLFKLYFLADPQPAEALAGIDAALVHDPLAEPEPKPAAPAGNAIVQAPPPTVEAAPVAVAPKPVAAAPEPTRPVAATPEPPRPVGAPPRASAPVFAPKPVAPARAPEPVAAEPQTSTVPTLRVNPPPADPRVAGRASGPAPPPGSTAALVWQGPGVDRLEPPAEKPEPQRTFTVVAFEGLAAHVGARVLLITSGGKEIEGRIAGADASGVTLTVARDTGQAQFFVERARILEIRVQRQNRG</sequence>
<gene>
    <name evidence="3" type="ORF">OD750_017325</name>
</gene>
<feature type="chain" id="PRO_5040983762" description="Tfp pilus assembly protein PilP" evidence="2">
    <location>
        <begin position="23"/>
        <end position="564"/>
    </location>
</feature>